<feature type="transmembrane region" description="Helical" evidence="1">
    <location>
        <begin position="407"/>
        <end position="428"/>
    </location>
</feature>
<proteinExistence type="predicted"/>
<sequence>MCLQEIHREIIEIRNCYEEGSTQEYSNDQLARMMLLDACFIAAHMARMTFRLELDDGQYRHRAWRIFELINLSFGPLNAAIALRDMCLADNQIPLWIVKLLLSIFYTPRNEQRVREEQRVLHEQRVPLTNNQFPFWIVRMVVKLLLSIFYTPRNEQRALEEQRELEEQRAPEEQRAQRAQRVQAVLDRYLTRVLFGGFYPARRPQQGINGEKLHLLEYLHSALTRDANADLAPGERGRPRTEEEEDRLRLAHSFRSLQELKAKGILLEPSPTQSLRDINFRSNCIYAKLQLPTWSARPNIKTLLLNMMCYELDPQTLSSGIVISYINLMKLLIVKPEDVKELREKNILLGSRGTDEEIAKMYQDLNTYGADNPYIYGNLKHMIQAHCDSTAKTWMAERFYTYFRGPWTRISFLAATCLLVLTILQTVYTMKSYTKKS</sequence>
<dbReference type="Proteomes" id="UP000231279">
    <property type="component" value="Unassembled WGS sequence"/>
</dbReference>
<evidence type="ECO:0000313" key="3">
    <source>
        <dbReference type="Proteomes" id="UP000231279"/>
    </source>
</evidence>
<dbReference type="EMBL" id="NKXS01001775">
    <property type="protein sequence ID" value="PIN16940.1"/>
    <property type="molecule type" value="Genomic_DNA"/>
</dbReference>
<dbReference type="STRING" id="429701.A0A2G9HI10"/>
<protein>
    <submittedName>
        <fullName evidence="2">Uncharacterized protein</fullName>
    </submittedName>
</protein>
<comment type="caution">
    <text evidence="2">The sequence shown here is derived from an EMBL/GenBank/DDBJ whole genome shotgun (WGS) entry which is preliminary data.</text>
</comment>
<accession>A0A2G9HI10</accession>
<dbReference type="PANTHER" id="PTHR31549">
    <property type="entry name" value="PROTEIN, PUTATIVE (DUF247)-RELATED-RELATED"/>
    <property type="match status" value="1"/>
</dbReference>
<keyword evidence="1" id="KW-1133">Transmembrane helix</keyword>
<organism evidence="2 3">
    <name type="scientific">Handroanthus impetiginosus</name>
    <dbReference type="NCBI Taxonomy" id="429701"/>
    <lineage>
        <taxon>Eukaryota</taxon>
        <taxon>Viridiplantae</taxon>
        <taxon>Streptophyta</taxon>
        <taxon>Embryophyta</taxon>
        <taxon>Tracheophyta</taxon>
        <taxon>Spermatophyta</taxon>
        <taxon>Magnoliopsida</taxon>
        <taxon>eudicotyledons</taxon>
        <taxon>Gunneridae</taxon>
        <taxon>Pentapetalae</taxon>
        <taxon>asterids</taxon>
        <taxon>lamiids</taxon>
        <taxon>Lamiales</taxon>
        <taxon>Bignoniaceae</taxon>
        <taxon>Crescentiina</taxon>
        <taxon>Tabebuia alliance</taxon>
        <taxon>Handroanthus</taxon>
    </lineage>
</organism>
<dbReference type="Pfam" id="PF03140">
    <property type="entry name" value="DUF247"/>
    <property type="match status" value="1"/>
</dbReference>
<dbReference type="AlphaFoldDB" id="A0A2G9HI10"/>
<evidence type="ECO:0000313" key="2">
    <source>
        <dbReference type="EMBL" id="PIN16940.1"/>
    </source>
</evidence>
<keyword evidence="3" id="KW-1185">Reference proteome</keyword>
<evidence type="ECO:0000256" key="1">
    <source>
        <dbReference type="SAM" id="Phobius"/>
    </source>
</evidence>
<keyword evidence="1" id="KW-0472">Membrane</keyword>
<dbReference type="OrthoDB" id="1849062at2759"/>
<reference evidence="3" key="1">
    <citation type="journal article" date="2018" name="Gigascience">
        <title>Genome assembly of the Pink Ipe (Handroanthus impetiginosus, Bignoniaceae), a highly valued, ecologically keystone Neotropical timber forest tree.</title>
        <authorList>
            <person name="Silva-Junior O.B."/>
            <person name="Grattapaglia D."/>
            <person name="Novaes E."/>
            <person name="Collevatti R.G."/>
        </authorList>
    </citation>
    <scope>NUCLEOTIDE SEQUENCE [LARGE SCALE GENOMIC DNA]</scope>
    <source>
        <strain evidence="3">cv. UFG-1</strain>
    </source>
</reference>
<name>A0A2G9HI10_9LAMI</name>
<dbReference type="InterPro" id="IPR004158">
    <property type="entry name" value="DUF247_pln"/>
</dbReference>
<dbReference type="PANTHER" id="PTHR31549:SF258">
    <property type="match status" value="1"/>
</dbReference>
<gene>
    <name evidence="2" type="ORF">CDL12_10411</name>
</gene>
<keyword evidence="1" id="KW-0812">Transmembrane</keyword>